<evidence type="ECO:0000313" key="2">
    <source>
        <dbReference type="EMBL" id="ANU22202.1"/>
    </source>
</evidence>
<dbReference type="Pfam" id="PF00583">
    <property type="entry name" value="Acetyltransf_1"/>
    <property type="match status" value="1"/>
</dbReference>
<evidence type="ECO:0000313" key="3">
    <source>
        <dbReference type="Proteomes" id="UP000092495"/>
    </source>
</evidence>
<protein>
    <submittedName>
        <fullName evidence="2">GNAT family N-acetyltransferase</fullName>
    </submittedName>
</protein>
<dbReference type="SUPFAM" id="SSF55729">
    <property type="entry name" value="Acyl-CoA N-acyltransferases (Nat)"/>
    <property type="match status" value="1"/>
</dbReference>
<dbReference type="KEGG" id="pdg:BCM40_02075"/>
<dbReference type="InterPro" id="IPR016181">
    <property type="entry name" value="Acyl_CoA_acyltransferase"/>
</dbReference>
<dbReference type="GO" id="GO:0016747">
    <property type="term" value="F:acyltransferase activity, transferring groups other than amino-acyl groups"/>
    <property type="evidence" value="ECO:0007669"/>
    <property type="project" value="InterPro"/>
</dbReference>
<evidence type="ECO:0000259" key="1">
    <source>
        <dbReference type="PROSITE" id="PS51186"/>
    </source>
</evidence>
<dbReference type="STRING" id="414778.BCM40_02075"/>
<sequence>MKTRGPPRVIKKREVTLHRYSSKRSIDYDLPTHQLEFTRLPKEIVEKDASNPSKHFIIIKARGEDAGFFELDESEDRKKYSDNPRALLLRGFSVNPKFQGRGIATGSIYALPEFMEEEFPNFDEVVLGVNARNIPAQRLYQKAGFIDTGRRIMRSKGEQFVMSLSTKKTK</sequence>
<dbReference type="AlphaFoldDB" id="A0A1C7EFQ0"/>
<name>A0A1C7EFQ0_9BACL</name>
<organism evidence="2 3">
    <name type="scientific">Planococcus donghaensis</name>
    <dbReference type="NCBI Taxonomy" id="414778"/>
    <lineage>
        <taxon>Bacteria</taxon>
        <taxon>Bacillati</taxon>
        <taxon>Bacillota</taxon>
        <taxon>Bacilli</taxon>
        <taxon>Bacillales</taxon>
        <taxon>Caryophanaceae</taxon>
        <taxon>Planococcus</taxon>
    </lineage>
</organism>
<dbReference type="InterPro" id="IPR000182">
    <property type="entry name" value="GNAT_dom"/>
</dbReference>
<reference evidence="2" key="1">
    <citation type="submission" date="2016-10" db="EMBL/GenBank/DDBJ databases">
        <authorList>
            <person name="See-Too W.S."/>
        </authorList>
    </citation>
    <scope>NUCLEOTIDE SEQUENCE</scope>
    <source>
        <strain evidence="2">DSM 22276</strain>
    </source>
</reference>
<proteinExistence type="predicted"/>
<dbReference type="PROSITE" id="PS51186">
    <property type="entry name" value="GNAT"/>
    <property type="match status" value="1"/>
</dbReference>
<dbReference type="EMBL" id="CP016543">
    <property type="protein sequence ID" value="ANU22202.1"/>
    <property type="molecule type" value="Genomic_DNA"/>
</dbReference>
<keyword evidence="3" id="KW-1185">Reference proteome</keyword>
<dbReference type="Gene3D" id="3.40.630.30">
    <property type="match status" value="1"/>
</dbReference>
<feature type="domain" description="N-acetyltransferase" evidence="1">
    <location>
        <begin position="15"/>
        <end position="167"/>
    </location>
</feature>
<dbReference type="Proteomes" id="UP000092495">
    <property type="component" value="Chromosome"/>
</dbReference>
<gene>
    <name evidence="2" type="ORF">BCM40_02075</name>
</gene>
<accession>A0A1C7EFQ0</accession>